<sequence length="163" mass="18865">MHTLLSPYFVLTGRAPRLSSDNIRKKFQEVIDEHASLEEMSAMIMDRVQLLEDVHKAVAMNIATAQRKQQEDYTKRKEKSKRFPHLKINNAVKMYVPGKRRALDWNWEGPFGFKMYSRELDAADDEAARLCQLLDAAVKLWKRARRDVRVYEGEQLGGEGAPT</sequence>
<evidence type="ECO:0000313" key="1">
    <source>
        <dbReference type="EMBL" id="KAG0572583.1"/>
    </source>
</evidence>
<gene>
    <name evidence="1" type="ORF">KC19_VG107400</name>
</gene>
<keyword evidence="2" id="KW-1185">Reference proteome</keyword>
<protein>
    <submittedName>
        <fullName evidence="1">Uncharacterized protein</fullName>
    </submittedName>
</protein>
<comment type="caution">
    <text evidence="1">The sequence shown here is derived from an EMBL/GenBank/DDBJ whole genome shotgun (WGS) entry which is preliminary data.</text>
</comment>
<reference evidence="1" key="1">
    <citation type="submission" date="2020-06" db="EMBL/GenBank/DDBJ databases">
        <title>WGS assembly of Ceratodon purpureus strain R40.</title>
        <authorList>
            <person name="Carey S.B."/>
            <person name="Jenkins J."/>
            <person name="Shu S."/>
            <person name="Lovell J.T."/>
            <person name="Sreedasyam A."/>
            <person name="Maumus F."/>
            <person name="Tiley G.P."/>
            <person name="Fernandez-Pozo N."/>
            <person name="Barry K."/>
            <person name="Chen C."/>
            <person name="Wang M."/>
            <person name="Lipzen A."/>
            <person name="Daum C."/>
            <person name="Saski C.A."/>
            <person name="Payton A.C."/>
            <person name="Mcbreen J.C."/>
            <person name="Conrad R.E."/>
            <person name="Kollar L.M."/>
            <person name="Olsson S."/>
            <person name="Huttunen S."/>
            <person name="Landis J.B."/>
            <person name="Wickett N.J."/>
            <person name="Johnson M.G."/>
            <person name="Rensing S.A."/>
            <person name="Grimwood J."/>
            <person name="Schmutz J."/>
            <person name="Mcdaniel S.F."/>
        </authorList>
    </citation>
    <scope>NUCLEOTIDE SEQUENCE</scope>
    <source>
        <strain evidence="1">R40</strain>
    </source>
</reference>
<proteinExistence type="predicted"/>
<evidence type="ECO:0000313" key="2">
    <source>
        <dbReference type="Proteomes" id="UP000822688"/>
    </source>
</evidence>
<organism evidence="1 2">
    <name type="scientific">Ceratodon purpureus</name>
    <name type="common">Fire moss</name>
    <name type="synonym">Dicranum purpureum</name>
    <dbReference type="NCBI Taxonomy" id="3225"/>
    <lineage>
        <taxon>Eukaryota</taxon>
        <taxon>Viridiplantae</taxon>
        <taxon>Streptophyta</taxon>
        <taxon>Embryophyta</taxon>
        <taxon>Bryophyta</taxon>
        <taxon>Bryophytina</taxon>
        <taxon>Bryopsida</taxon>
        <taxon>Dicranidae</taxon>
        <taxon>Pseudoditrichales</taxon>
        <taxon>Ditrichaceae</taxon>
        <taxon>Ceratodon</taxon>
    </lineage>
</organism>
<name>A0A8T0HPP2_CERPU</name>
<dbReference type="Proteomes" id="UP000822688">
    <property type="component" value="Chromosome V"/>
</dbReference>
<dbReference type="EMBL" id="CM026426">
    <property type="protein sequence ID" value="KAG0572583.1"/>
    <property type="molecule type" value="Genomic_DNA"/>
</dbReference>
<accession>A0A8T0HPP2</accession>
<dbReference type="AlphaFoldDB" id="A0A8T0HPP2"/>